<comment type="caution">
    <text evidence="2">The sequence shown here is derived from an EMBL/GenBank/DDBJ whole genome shotgun (WGS) entry which is preliminary data.</text>
</comment>
<organism evidence="2 3">
    <name type="scientific">Boletus edulis BED1</name>
    <dbReference type="NCBI Taxonomy" id="1328754"/>
    <lineage>
        <taxon>Eukaryota</taxon>
        <taxon>Fungi</taxon>
        <taxon>Dikarya</taxon>
        <taxon>Basidiomycota</taxon>
        <taxon>Agaricomycotina</taxon>
        <taxon>Agaricomycetes</taxon>
        <taxon>Agaricomycetidae</taxon>
        <taxon>Boletales</taxon>
        <taxon>Boletineae</taxon>
        <taxon>Boletaceae</taxon>
        <taxon>Boletoideae</taxon>
        <taxon>Boletus</taxon>
    </lineage>
</organism>
<protein>
    <submittedName>
        <fullName evidence="2">Uncharacterized protein</fullName>
    </submittedName>
</protein>
<keyword evidence="3" id="KW-1185">Reference proteome</keyword>
<reference evidence="2" key="1">
    <citation type="submission" date="2019-10" db="EMBL/GenBank/DDBJ databases">
        <authorList>
            <consortium name="DOE Joint Genome Institute"/>
            <person name="Kuo A."/>
            <person name="Miyauchi S."/>
            <person name="Kiss E."/>
            <person name="Drula E."/>
            <person name="Kohler A."/>
            <person name="Sanchez-Garcia M."/>
            <person name="Andreopoulos B."/>
            <person name="Barry K.W."/>
            <person name="Bonito G."/>
            <person name="Buee M."/>
            <person name="Carver A."/>
            <person name="Chen C."/>
            <person name="Cichocki N."/>
            <person name="Clum A."/>
            <person name="Culley D."/>
            <person name="Crous P.W."/>
            <person name="Fauchery L."/>
            <person name="Girlanda M."/>
            <person name="Hayes R."/>
            <person name="Keri Z."/>
            <person name="LaButti K."/>
            <person name="Lipzen A."/>
            <person name="Lombard V."/>
            <person name="Magnuson J."/>
            <person name="Maillard F."/>
            <person name="Morin E."/>
            <person name="Murat C."/>
            <person name="Nolan M."/>
            <person name="Ohm R."/>
            <person name="Pangilinan J."/>
            <person name="Pereira M."/>
            <person name="Perotto S."/>
            <person name="Peter M."/>
            <person name="Riley R."/>
            <person name="Sitrit Y."/>
            <person name="Stielow B."/>
            <person name="Szollosi G."/>
            <person name="Zifcakova L."/>
            <person name="Stursova M."/>
            <person name="Spatafora J.W."/>
            <person name="Tedersoo L."/>
            <person name="Vaario L.-M."/>
            <person name="Yamada A."/>
            <person name="Yan M."/>
            <person name="Wang P."/>
            <person name="Xu J."/>
            <person name="Bruns T."/>
            <person name="Baldrian P."/>
            <person name="Vilgalys R."/>
            <person name="Henrissat B."/>
            <person name="Grigoriev I.V."/>
            <person name="Hibbett D."/>
            <person name="Nagy L.G."/>
            <person name="Martin F.M."/>
        </authorList>
    </citation>
    <scope>NUCLEOTIDE SEQUENCE</scope>
    <source>
        <strain evidence="2">BED1</strain>
    </source>
</reference>
<accession>A0AAD4BRG3</accession>
<proteinExistence type="predicted"/>
<evidence type="ECO:0000256" key="1">
    <source>
        <dbReference type="SAM" id="SignalP"/>
    </source>
</evidence>
<feature type="signal peptide" evidence="1">
    <location>
        <begin position="1"/>
        <end position="21"/>
    </location>
</feature>
<reference evidence="2" key="2">
    <citation type="journal article" date="2020" name="Nat. Commun.">
        <title>Large-scale genome sequencing of mycorrhizal fungi provides insights into the early evolution of symbiotic traits.</title>
        <authorList>
            <person name="Miyauchi S."/>
            <person name="Kiss E."/>
            <person name="Kuo A."/>
            <person name="Drula E."/>
            <person name="Kohler A."/>
            <person name="Sanchez-Garcia M."/>
            <person name="Morin E."/>
            <person name="Andreopoulos B."/>
            <person name="Barry K.W."/>
            <person name="Bonito G."/>
            <person name="Buee M."/>
            <person name="Carver A."/>
            <person name="Chen C."/>
            <person name="Cichocki N."/>
            <person name="Clum A."/>
            <person name="Culley D."/>
            <person name="Crous P.W."/>
            <person name="Fauchery L."/>
            <person name="Girlanda M."/>
            <person name="Hayes R.D."/>
            <person name="Keri Z."/>
            <person name="LaButti K."/>
            <person name="Lipzen A."/>
            <person name="Lombard V."/>
            <person name="Magnuson J."/>
            <person name="Maillard F."/>
            <person name="Murat C."/>
            <person name="Nolan M."/>
            <person name="Ohm R.A."/>
            <person name="Pangilinan J."/>
            <person name="Pereira M.F."/>
            <person name="Perotto S."/>
            <person name="Peter M."/>
            <person name="Pfister S."/>
            <person name="Riley R."/>
            <person name="Sitrit Y."/>
            <person name="Stielow J.B."/>
            <person name="Szollosi G."/>
            <person name="Zifcakova L."/>
            <person name="Stursova M."/>
            <person name="Spatafora J.W."/>
            <person name="Tedersoo L."/>
            <person name="Vaario L.M."/>
            <person name="Yamada A."/>
            <person name="Yan M."/>
            <person name="Wang P."/>
            <person name="Xu J."/>
            <person name="Bruns T."/>
            <person name="Baldrian P."/>
            <person name="Vilgalys R."/>
            <person name="Dunand C."/>
            <person name="Henrissat B."/>
            <person name="Grigoriev I.V."/>
            <person name="Hibbett D."/>
            <person name="Nagy L.G."/>
            <person name="Martin F.M."/>
        </authorList>
    </citation>
    <scope>NUCLEOTIDE SEQUENCE</scope>
    <source>
        <strain evidence="2">BED1</strain>
    </source>
</reference>
<evidence type="ECO:0000313" key="2">
    <source>
        <dbReference type="EMBL" id="KAF8438330.1"/>
    </source>
</evidence>
<keyword evidence="1" id="KW-0732">Signal</keyword>
<name>A0AAD4BRG3_BOLED</name>
<gene>
    <name evidence="2" type="ORF">L210DRAFT_3543591</name>
</gene>
<dbReference type="AlphaFoldDB" id="A0AAD4BRG3"/>
<dbReference type="Proteomes" id="UP001194468">
    <property type="component" value="Unassembled WGS sequence"/>
</dbReference>
<feature type="chain" id="PRO_5042028945" evidence="1">
    <location>
        <begin position="22"/>
        <end position="82"/>
    </location>
</feature>
<sequence length="82" mass="9542">MTYIECLLSLSTFVFIWMSQGQLEETHWRGCINYNQEVNICVYAEYCHYETTTVLEAYSNELGSQLSERVKECVEAMRNGSP</sequence>
<dbReference type="EMBL" id="WHUW01000016">
    <property type="protein sequence ID" value="KAF8438330.1"/>
    <property type="molecule type" value="Genomic_DNA"/>
</dbReference>
<evidence type="ECO:0000313" key="3">
    <source>
        <dbReference type="Proteomes" id="UP001194468"/>
    </source>
</evidence>